<evidence type="ECO:0000313" key="2">
    <source>
        <dbReference type="Proteomes" id="UP000663508"/>
    </source>
</evidence>
<name>A0A8H8WSP6_9HYPH</name>
<evidence type="ECO:0000313" key="1">
    <source>
        <dbReference type="EMBL" id="BCM83617.1"/>
    </source>
</evidence>
<accession>A0A8H8WSP6</accession>
<proteinExistence type="predicted"/>
<protein>
    <submittedName>
        <fullName evidence="1">Uncharacterized protein</fullName>
    </submittedName>
</protein>
<sequence>MRIPRTLGEFPYRRVRLVCPWCPGRRGDYCVERLTARLGPRATPEDVLAALVRCRWPAPWHVRRPGKYLPWCRARFAELGGRRAPDRPGFPLTVPDDPA</sequence>
<dbReference type="EMBL" id="AP024145">
    <property type="protein sequence ID" value="BCM83617.1"/>
    <property type="molecule type" value="Genomic_DNA"/>
</dbReference>
<dbReference type="KEGG" id="mind:mvi_20780"/>
<reference evidence="1" key="1">
    <citation type="submission" date="2020-11" db="EMBL/GenBank/DDBJ databases">
        <title>Complete genome sequence of a novel pathogenic Methylobacterium strain isolated from rice in Vietnam.</title>
        <authorList>
            <person name="Lai K."/>
            <person name="Okazaki S."/>
            <person name="Higashi K."/>
            <person name="Mori H."/>
            <person name="Toyoda A."/>
            <person name="Kurokawa K."/>
        </authorList>
    </citation>
    <scope>NUCLEOTIDE SEQUENCE</scope>
    <source>
        <strain evidence="1">VL1</strain>
    </source>
</reference>
<dbReference type="Proteomes" id="UP000663508">
    <property type="component" value="Chromosome"/>
</dbReference>
<dbReference type="AlphaFoldDB" id="A0A8H8WSP6"/>
<organism evidence="1 2">
    <name type="scientific">Methylobacterium indicum</name>
    <dbReference type="NCBI Taxonomy" id="1775910"/>
    <lineage>
        <taxon>Bacteria</taxon>
        <taxon>Pseudomonadati</taxon>
        <taxon>Pseudomonadota</taxon>
        <taxon>Alphaproteobacteria</taxon>
        <taxon>Hyphomicrobiales</taxon>
        <taxon>Methylobacteriaceae</taxon>
        <taxon>Methylobacterium</taxon>
    </lineage>
</organism>
<gene>
    <name evidence="1" type="ORF">mvi_20780</name>
</gene>